<dbReference type="OrthoDB" id="3246206at2759"/>
<feature type="compositionally biased region" description="Basic and acidic residues" evidence="1">
    <location>
        <begin position="62"/>
        <end position="73"/>
    </location>
</feature>
<dbReference type="AlphaFoldDB" id="A0A067NP85"/>
<gene>
    <name evidence="3" type="ORF">PLEOSDRAFT_1038910</name>
</gene>
<dbReference type="EMBL" id="KL198007">
    <property type="protein sequence ID" value="KDQ29863.1"/>
    <property type="molecule type" value="Genomic_DNA"/>
</dbReference>
<reference evidence="4" key="1">
    <citation type="journal article" date="2014" name="Proc. Natl. Acad. Sci. U.S.A.">
        <title>Extensive sampling of basidiomycete genomes demonstrates inadequacy of the white-rot/brown-rot paradigm for wood decay fungi.</title>
        <authorList>
            <person name="Riley R."/>
            <person name="Salamov A.A."/>
            <person name="Brown D.W."/>
            <person name="Nagy L.G."/>
            <person name="Floudas D."/>
            <person name="Held B.W."/>
            <person name="Levasseur A."/>
            <person name="Lombard V."/>
            <person name="Morin E."/>
            <person name="Otillar R."/>
            <person name="Lindquist E.A."/>
            <person name="Sun H."/>
            <person name="LaButti K.M."/>
            <person name="Schmutz J."/>
            <person name="Jabbour D."/>
            <person name="Luo H."/>
            <person name="Baker S.E."/>
            <person name="Pisabarro A.G."/>
            <person name="Walton J.D."/>
            <person name="Blanchette R.A."/>
            <person name="Henrissat B."/>
            <person name="Martin F."/>
            <person name="Cullen D."/>
            <person name="Hibbett D.S."/>
            <person name="Grigoriev I.V."/>
        </authorList>
    </citation>
    <scope>NUCLEOTIDE SEQUENCE [LARGE SCALE GENOMIC DNA]</scope>
    <source>
        <strain evidence="4">PC15</strain>
    </source>
</reference>
<keyword evidence="2" id="KW-0812">Transmembrane</keyword>
<protein>
    <submittedName>
        <fullName evidence="3">Uncharacterized protein</fullName>
    </submittedName>
</protein>
<feature type="transmembrane region" description="Helical" evidence="2">
    <location>
        <begin position="6"/>
        <end position="26"/>
    </location>
</feature>
<keyword evidence="2" id="KW-0472">Membrane</keyword>
<evidence type="ECO:0000256" key="1">
    <source>
        <dbReference type="SAM" id="MobiDB-lite"/>
    </source>
</evidence>
<keyword evidence="2" id="KW-1133">Transmembrane helix</keyword>
<organism evidence="3 4">
    <name type="scientific">Pleurotus ostreatus (strain PC15)</name>
    <name type="common">Oyster mushroom</name>
    <dbReference type="NCBI Taxonomy" id="1137138"/>
    <lineage>
        <taxon>Eukaryota</taxon>
        <taxon>Fungi</taxon>
        <taxon>Dikarya</taxon>
        <taxon>Basidiomycota</taxon>
        <taxon>Agaricomycotina</taxon>
        <taxon>Agaricomycetes</taxon>
        <taxon>Agaricomycetidae</taxon>
        <taxon>Agaricales</taxon>
        <taxon>Pleurotineae</taxon>
        <taxon>Pleurotaceae</taxon>
        <taxon>Pleurotus</taxon>
    </lineage>
</organism>
<accession>A0A067NP85</accession>
<dbReference type="InParanoid" id="A0A067NP85"/>
<dbReference type="VEuPathDB" id="FungiDB:PLEOSDRAFT_1038910"/>
<sequence length="148" mass="16705">MPAPGVYILAFVGVAAVGYAFHEFVYEPHIAPKIELWAEEFIARRKIRKLRQQGPVSAPQHPESRTRRNKSNDSSDEGSDNDDGWDKKRGGRRSSFELENLVAKELQEWRSETGSNVLRQRKPAASTSFNTLDEVGLRFDIRGTTNCG</sequence>
<feature type="compositionally biased region" description="Acidic residues" evidence="1">
    <location>
        <begin position="74"/>
        <end position="83"/>
    </location>
</feature>
<dbReference type="Proteomes" id="UP000027073">
    <property type="component" value="Unassembled WGS sequence"/>
</dbReference>
<evidence type="ECO:0000313" key="3">
    <source>
        <dbReference type="EMBL" id="KDQ29863.1"/>
    </source>
</evidence>
<evidence type="ECO:0000256" key="2">
    <source>
        <dbReference type="SAM" id="Phobius"/>
    </source>
</evidence>
<name>A0A067NP85_PLEO1</name>
<evidence type="ECO:0000313" key="4">
    <source>
        <dbReference type="Proteomes" id="UP000027073"/>
    </source>
</evidence>
<feature type="region of interest" description="Disordered" evidence="1">
    <location>
        <begin position="50"/>
        <end position="91"/>
    </location>
</feature>
<dbReference type="HOGENOM" id="CLU_1997941_0_0_1"/>
<proteinExistence type="predicted"/>